<dbReference type="Pfam" id="PF02023">
    <property type="entry name" value="SCAN"/>
    <property type="match status" value="1"/>
</dbReference>
<dbReference type="Ensembl" id="ENSCSRT00000020347.1">
    <property type="protein sequence ID" value="ENSCSRP00000019465.1"/>
    <property type="gene ID" value="ENSCSRG00000014816.1"/>
</dbReference>
<organism evidence="2 3">
    <name type="scientific">Chelydra serpentina</name>
    <name type="common">Snapping turtle</name>
    <name type="synonym">Testudo serpentina</name>
    <dbReference type="NCBI Taxonomy" id="8475"/>
    <lineage>
        <taxon>Eukaryota</taxon>
        <taxon>Metazoa</taxon>
        <taxon>Chordata</taxon>
        <taxon>Craniata</taxon>
        <taxon>Vertebrata</taxon>
        <taxon>Euteleostomi</taxon>
        <taxon>Archelosauria</taxon>
        <taxon>Testudinata</taxon>
        <taxon>Testudines</taxon>
        <taxon>Cryptodira</taxon>
        <taxon>Durocryptodira</taxon>
        <taxon>Americhelydia</taxon>
        <taxon>Chelydroidea</taxon>
        <taxon>Chelydridae</taxon>
        <taxon>Chelydra</taxon>
    </lineage>
</organism>
<reference evidence="2" key="1">
    <citation type="submission" date="2025-08" db="UniProtKB">
        <authorList>
            <consortium name="Ensembl"/>
        </authorList>
    </citation>
    <scope>IDENTIFICATION</scope>
</reference>
<keyword evidence="3" id="KW-1185">Reference proteome</keyword>
<protein>
    <recommendedName>
        <fullName evidence="1">SCAN box domain-containing protein</fullName>
    </recommendedName>
</protein>
<sequence>MDPEKLLKWLLDNQQQQQQTQLLQQLAAQQQLQAVRQQEQQQQLIRELTAQQQASQEWLFQQMTMLVGRAPRSGRGQGRGWWLEPERRTSLQVAEAVALEQFLQTLPTGGKEWVQLETNDPSTYDEMITLVERRMTGDFPSVTEQGVGRIYLGMLQGSFTGTVGSGDGISESDFT</sequence>
<dbReference type="InterPro" id="IPR038269">
    <property type="entry name" value="SCAN_sf"/>
</dbReference>
<proteinExistence type="predicted"/>
<dbReference type="AlphaFoldDB" id="A0A8C3STJ4"/>
<dbReference type="Gene3D" id="1.10.4020.10">
    <property type="entry name" value="DNA breaking-rejoining enzymes"/>
    <property type="match status" value="1"/>
</dbReference>
<feature type="domain" description="SCAN box" evidence="1">
    <location>
        <begin position="82"/>
        <end position="132"/>
    </location>
</feature>
<dbReference type="SUPFAM" id="SSF47353">
    <property type="entry name" value="Retrovirus capsid dimerization domain-like"/>
    <property type="match status" value="1"/>
</dbReference>
<reference evidence="2" key="2">
    <citation type="submission" date="2025-09" db="UniProtKB">
        <authorList>
            <consortium name="Ensembl"/>
        </authorList>
    </citation>
    <scope>IDENTIFICATION</scope>
</reference>
<evidence type="ECO:0000259" key="1">
    <source>
        <dbReference type="PROSITE" id="PS50804"/>
    </source>
</evidence>
<dbReference type="PROSITE" id="PS50804">
    <property type="entry name" value="SCAN_BOX"/>
    <property type="match status" value="1"/>
</dbReference>
<dbReference type="Proteomes" id="UP000694403">
    <property type="component" value="Unplaced"/>
</dbReference>
<dbReference type="InterPro" id="IPR003309">
    <property type="entry name" value="SCAN_dom"/>
</dbReference>
<accession>A0A8C3STJ4</accession>
<evidence type="ECO:0000313" key="3">
    <source>
        <dbReference type="Proteomes" id="UP000694403"/>
    </source>
</evidence>
<name>A0A8C3STJ4_CHESE</name>
<evidence type="ECO:0000313" key="2">
    <source>
        <dbReference type="Ensembl" id="ENSCSRP00000019465.1"/>
    </source>
</evidence>